<comment type="similarity">
    <text evidence="1">Belongs to the CutA family.</text>
</comment>
<dbReference type="InterPro" id="IPR015867">
    <property type="entry name" value="N-reg_PII/ATP_PRibTrfase_C"/>
</dbReference>
<protein>
    <submittedName>
        <fullName evidence="2">Divalent-cation tolerance protein CutA</fullName>
    </submittedName>
</protein>
<dbReference type="InterPro" id="IPR011322">
    <property type="entry name" value="N-reg_PII-like_a/b"/>
</dbReference>
<dbReference type="PANTHER" id="PTHR23419:SF8">
    <property type="entry name" value="FI09726P"/>
    <property type="match status" value="1"/>
</dbReference>
<keyword evidence="3" id="KW-1185">Reference proteome</keyword>
<dbReference type="OrthoDB" id="37622at2"/>
<dbReference type="EMBL" id="NWMW01000003">
    <property type="protein sequence ID" value="PCD01701.1"/>
    <property type="molecule type" value="Genomic_DNA"/>
</dbReference>
<dbReference type="AlphaFoldDB" id="A0A2A4AZV1"/>
<evidence type="ECO:0000313" key="2">
    <source>
        <dbReference type="EMBL" id="PCD01701.1"/>
    </source>
</evidence>
<reference evidence="2 3" key="1">
    <citation type="submission" date="2017-09" db="EMBL/GenBank/DDBJ databases">
        <title>Sphingomonas spermidinifaciens 9NM-10, whole genome shotgun sequence.</title>
        <authorList>
            <person name="Feng G."/>
            <person name="Zhu H."/>
        </authorList>
    </citation>
    <scope>NUCLEOTIDE SEQUENCE [LARGE SCALE GENOMIC DNA]</scope>
    <source>
        <strain evidence="2 3">9NM-10</strain>
    </source>
</reference>
<dbReference type="Pfam" id="PF03091">
    <property type="entry name" value="CutA1"/>
    <property type="match status" value="1"/>
</dbReference>
<proteinExistence type="inferred from homology"/>
<dbReference type="Gene3D" id="3.30.70.120">
    <property type="match status" value="1"/>
</dbReference>
<gene>
    <name evidence="2" type="ORF">COC42_16435</name>
</gene>
<sequence length="105" mass="11608">MSDIALLQTTFGTAEEAEAVARVLVEEGLAACVNVMASCTSIFHWKDAVQTEVETPVLFKTSMARALALRDRLIELHSYDLPMIELWPAAATEDGARWIEETLAR</sequence>
<accession>A0A2A4AZV1</accession>
<dbReference type="InterPro" id="IPR004323">
    <property type="entry name" value="Ion_tolerance_CutA"/>
</dbReference>
<dbReference type="PANTHER" id="PTHR23419">
    <property type="entry name" value="DIVALENT CATION TOLERANCE CUTA-RELATED"/>
    <property type="match status" value="1"/>
</dbReference>
<dbReference type="GO" id="GO:0010038">
    <property type="term" value="P:response to metal ion"/>
    <property type="evidence" value="ECO:0007669"/>
    <property type="project" value="InterPro"/>
</dbReference>
<dbReference type="RefSeq" id="WP_096344446.1">
    <property type="nucleotide sequence ID" value="NZ_NWMW01000003.1"/>
</dbReference>
<comment type="caution">
    <text evidence="2">The sequence shown here is derived from an EMBL/GenBank/DDBJ whole genome shotgun (WGS) entry which is preliminary data.</text>
</comment>
<dbReference type="GO" id="GO:0005507">
    <property type="term" value="F:copper ion binding"/>
    <property type="evidence" value="ECO:0007669"/>
    <property type="project" value="TreeGrafter"/>
</dbReference>
<organism evidence="2 3">
    <name type="scientific">Sphingomonas spermidinifaciens</name>
    <dbReference type="NCBI Taxonomy" id="1141889"/>
    <lineage>
        <taxon>Bacteria</taxon>
        <taxon>Pseudomonadati</taxon>
        <taxon>Pseudomonadota</taxon>
        <taxon>Alphaproteobacteria</taxon>
        <taxon>Sphingomonadales</taxon>
        <taxon>Sphingomonadaceae</taxon>
        <taxon>Sphingomonas</taxon>
    </lineage>
</organism>
<dbReference type="Proteomes" id="UP000218366">
    <property type="component" value="Unassembled WGS sequence"/>
</dbReference>
<dbReference type="SUPFAM" id="SSF54913">
    <property type="entry name" value="GlnB-like"/>
    <property type="match status" value="1"/>
</dbReference>
<name>A0A2A4AZV1_9SPHN</name>
<evidence type="ECO:0000313" key="3">
    <source>
        <dbReference type="Proteomes" id="UP000218366"/>
    </source>
</evidence>
<evidence type="ECO:0000256" key="1">
    <source>
        <dbReference type="ARBA" id="ARBA00010169"/>
    </source>
</evidence>